<reference evidence="2 3" key="1">
    <citation type="submission" date="2015-02" db="EMBL/GenBank/DDBJ databases">
        <title>Draft genome sequences of ten Microbacterium spp. with emphasis on heavy metal contaminated environments.</title>
        <authorList>
            <person name="Corretto E."/>
        </authorList>
    </citation>
    <scope>NUCLEOTIDE SEQUENCE [LARGE SCALE GENOMIC DNA]</scope>
    <source>
        <strain evidence="2 3">BEL163</strain>
    </source>
</reference>
<dbReference type="PANTHER" id="PTHR37017:SF11">
    <property type="entry name" value="ESTERASE_LIPASE_THIOESTERASE DOMAIN-CONTAINING PROTEIN"/>
    <property type="match status" value="1"/>
</dbReference>
<evidence type="ECO:0000259" key="1">
    <source>
        <dbReference type="Pfam" id="PF12697"/>
    </source>
</evidence>
<dbReference type="SUPFAM" id="SSF53474">
    <property type="entry name" value="alpha/beta-Hydrolases"/>
    <property type="match status" value="1"/>
</dbReference>
<protein>
    <submittedName>
        <fullName evidence="2">Pyrethroid hydrolase</fullName>
        <ecNumber evidence="2">3.1.1.88</ecNumber>
    </submittedName>
</protein>
<proteinExistence type="predicted"/>
<evidence type="ECO:0000313" key="2">
    <source>
        <dbReference type="EMBL" id="KJL22191.1"/>
    </source>
</evidence>
<dbReference type="OrthoDB" id="9773549at2"/>
<keyword evidence="2" id="KW-0378">Hydrolase</keyword>
<comment type="caution">
    <text evidence="2">The sequence shown here is derived from an EMBL/GenBank/DDBJ whole genome shotgun (WGS) entry which is preliminary data.</text>
</comment>
<dbReference type="InterPro" id="IPR000073">
    <property type="entry name" value="AB_hydrolase_1"/>
</dbReference>
<sequence>MTGDVASGPTPRGVNRRMVLGAALGVTAAVAAGAGAAVVPSGSASASRSRADLVLIHGGSHGGWAWRRVVEELDPRRGRILTPTLPGVGDRAHRLSPDIRFQDGVDDIVATIDAEELRDVVLVGHSIGGAYVSAVAERISDRLRGAVYLDAVVVDPGERILDVLTPTSRAALPTVVAQAGEGYYVPKPQDPTMFGVTRRNDVEWLDRRLTAHPWSSWSDVVPLTGTMPDVPLLYIDCTALPFADVGPSKDRVRARPERWSVTKLAAGHDALVTAPAHVARLVRRFSAGV</sequence>
<dbReference type="GO" id="GO:0102209">
    <property type="term" value="F:trans-permethrin hydrolase activity"/>
    <property type="evidence" value="ECO:0007669"/>
    <property type="project" value="UniProtKB-EC"/>
</dbReference>
<evidence type="ECO:0000313" key="3">
    <source>
        <dbReference type="Proteomes" id="UP000033725"/>
    </source>
</evidence>
<gene>
    <name evidence="2" type="primary">pytH</name>
    <name evidence="2" type="ORF">RN51_02071</name>
</gene>
<dbReference type="PANTHER" id="PTHR37017">
    <property type="entry name" value="AB HYDROLASE-1 DOMAIN-CONTAINING PROTEIN-RELATED"/>
    <property type="match status" value="1"/>
</dbReference>
<dbReference type="Proteomes" id="UP000033725">
    <property type="component" value="Unassembled WGS sequence"/>
</dbReference>
<dbReference type="RefSeq" id="WP_156149159.1">
    <property type="nucleotide sequence ID" value="NZ_JYIV01000026.1"/>
</dbReference>
<dbReference type="EMBL" id="JYIV01000026">
    <property type="protein sequence ID" value="KJL22191.1"/>
    <property type="molecule type" value="Genomic_DNA"/>
</dbReference>
<dbReference type="EC" id="3.1.1.88" evidence="2"/>
<dbReference type="Gene3D" id="3.40.50.1820">
    <property type="entry name" value="alpha/beta hydrolase"/>
    <property type="match status" value="1"/>
</dbReference>
<dbReference type="Pfam" id="PF12697">
    <property type="entry name" value="Abhydrolase_6"/>
    <property type="match status" value="1"/>
</dbReference>
<organism evidence="2 3">
    <name type="scientific">Microbacterium oxydans</name>
    <dbReference type="NCBI Taxonomy" id="82380"/>
    <lineage>
        <taxon>Bacteria</taxon>
        <taxon>Bacillati</taxon>
        <taxon>Actinomycetota</taxon>
        <taxon>Actinomycetes</taxon>
        <taxon>Micrococcales</taxon>
        <taxon>Microbacteriaceae</taxon>
        <taxon>Microbacterium</taxon>
    </lineage>
</organism>
<dbReference type="InterPro" id="IPR029058">
    <property type="entry name" value="AB_hydrolase_fold"/>
</dbReference>
<dbReference type="AlphaFoldDB" id="A0A0F0KSJ6"/>
<dbReference type="PATRIC" id="fig|82380.10.peg.2082"/>
<accession>A0A0F0KSJ6</accession>
<dbReference type="InterPro" id="IPR052897">
    <property type="entry name" value="Sec-Metab_Biosynth_Hydrolase"/>
</dbReference>
<dbReference type="InterPro" id="IPR006311">
    <property type="entry name" value="TAT_signal"/>
</dbReference>
<dbReference type="PROSITE" id="PS51318">
    <property type="entry name" value="TAT"/>
    <property type="match status" value="1"/>
</dbReference>
<feature type="domain" description="AB hydrolase-1" evidence="1">
    <location>
        <begin position="53"/>
        <end position="276"/>
    </location>
</feature>
<name>A0A0F0KSJ6_9MICO</name>